<dbReference type="AlphaFoldDB" id="A0A4R5Y6N1"/>
<dbReference type="EMBL" id="SMZT01000007">
    <property type="protein sequence ID" value="TDL40291.1"/>
    <property type="molecule type" value="Genomic_DNA"/>
</dbReference>
<dbReference type="InterPro" id="IPR003786">
    <property type="entry name" value="FdhD"/>
</dbReference>
<dbReference type="RefSeq" id="WP_133411237.1">
    <property type="nucleotide sequence ID" value="NZ_SMZT01000007.1"/>
</dbReference>
<dbReference type="SUPFAM" id="SSF53927">
    <property type="entry name" value="Cytidine deaminase-like"/>
    <property type="match status" value="1"/>
</dbReference>
<sequence length="287" mass="30288">MTRASQRRRVHRYTADGGGTGRADTLAGEEPLEIRLDGRPFTVTMRTPGHDFDLVAGFLVSESVVRTPAEIVQMDYRSGIGPDGQRTYNVVEVRLAPGVALPDTSMERHVYTSSSCGVCGTASIEAVTKVSSFDPAADRTGLSVPALLALPDRLRTGQKLFATTGGVHAAGLFRFPGGPDGDGDGAGEPELLCVREDVGRHNAVDKVVGWALRENLLPLGSTVLQVSGRASFELVQKAYMAGVPALAAVSAPSALAVDLAEQTGVTLLGFSRGTSFNAYAHRERLVP</sequence>
<comment type="caution">
    <text evidence="5">The sequence shown here is derived from an EMBL/GenBank/DDBJ whole genome shotgun (WGS) entry which is preliminary data.</text>
</comment>
<organism evidence="5 6">
    <name type="scientific">Kocuria rosea</name>
    <name type="common">Deinococcus erythromyxa</name>
    <name type="synonym">Micrococcus rubens</name>
    <dbReference type="NCBI Taxonomy" id="1275"/>
    <lineage>
        <taxon>Bacteria</taxon>
        <taxon>Bacillati</taxon>
        <taxon>Actinomycetota</taxon>
        <taxon>Actinomycetes</taxon>
        <taxon>Micrococcales</taxon>
        <taxon>Micrococcaceae</taxon>
        <taxon>Kocuria</taxon>
    </lineage>
</organism>
<gene>
    <name evidence="3 5" type="primary">fdhD</name>
    <name evidence="5" type="ORF">E2R59_15045</name>
</gene>
<dbReference type="HAMAP" id="MF_00187">
    <property type="entry name" value="FdhD"/>
    <property type="match status" value="1"/>
</dbReference>
<protein>
    <recommendedName>
        <fullName evidence="3">Sulfur carrier protein FdhD</fullName>
    </recommendedName>
</protein>
<evidence type="ECO:0000256" key="2">
    <source>
        <dbReference type="ARBA" id="ARBA00023150"/>
    </source>
</evidence>
<keyword evidence="5" id="KW-0808">Transferase</keyword>
<evidence type="ECO:0000313" key="6">
    <source>
        <dbReference type="Proteomes" id="UP000295163"/>
    </source>
</evidence>
<evidence type="ECO:0000256" key="4">
    <source>
        <dbReference type="SAM" id="MobiDB-lite"/>
    </source>
</evidence>
<proteinExistence type="inferred from homology"/>
<feature type="compositionally biased region" description="Basic residues" evidence="4">
    <location>
        <begin position="1"/>
        <end position="12"/>
    </location>
</feature>
<dbReference type="NCBIfam" id="NF001943">
    <property type="entry name" value="PRK00724.1-2"/>
    <property type="match status" value="1"/>
</dbReference>
<keyword evidence="1 3" id="KW-0963">Cytoplasm</keyword>
<dbReference type="PIRSF" id="PIRSF015626">
    <property type="entry name" value="FdhD"/>
    <property type="match status" value="1"/>
</dbReference>
<dbReference type="Gene3D" id="3.10.20.10">
    <property type="match status" value="1"/>
</dbReference>
<comment type="similarity">
    <text evidence="3">Belongs to the FdhD family.</text>
</comment>
<dbReference type="GO" id="GO:0016783">
    <property type="term" value="F:sulfurtransferase activity"/>
    <property type="evidence" value="ECO:0007669"/>
    <property type="project" value="InterPro"/>
</dbReference>
<dbReference type="GO" id="GO:0006777">
    <property type="term" value="P:Mo-molybdopterin cofactor biosynthetic process"/>
    <property type="evidence" value="ECO:0007669"/>
    <property type="project" value="UniProtKB-UniRule"/>
</dbReference>
<dbReference type="Pfam" id="PF02634">
    <property type="entry name" value="FdhD-NarQ"/>
    <property type="match status" value="1"/>
</dbReference>
<dbReference type="GO" id="GO:0005737">
    <property type="term" value="C:cytoplasm"/>
    <property type="evidence" value="ECO:0007669"/>
    <property type="project" value="UniProtKB-SubCell"/>
</dbReference>
<feature type="active site" description="Cysteine persulfide intermediate" evidence="3">
    <location>
        <position position="116"/>
    </location>
</feature>
<dbReference type="PANTHER" id="PTHR30592">
    <property type="entry name" value="FORMATE DEHYDROGENASE"/>
    <property type="match status" value="1"/>
</dbReference>
<comment type="caution">
    <text evidence="3">Lacks conserved residue(s) required for the propagation of feature annotation.</text>
</comment>
<dbReference type="GO" id="GO:0097163">
    <property type="term" value="F:sulfur carrier activity"/>
    <property type="evidence" value="ECO:0007669"/>
    <property type="project" value="UniProtKB-UniRule"/>
</dbReference>
<evidence type="ECO:0000313" key="5">
    <source>
        <dbReference type="EMBL" id="TDL40291.1"/>
    </source>
</evidence>
<dbReference type="Proteomes" id="UP000295163">
    <property type="component" value="Unassembled WGS sequence"/>
</dbReference>
<dbReference type="NCBIfam" id="TIGR00129">
    <property type="entry name" value="fdhD_narQ"/>
    <property type="match status" value="1"/>
</dbReference>
<accession>A0A4R5Y6N1</accession>
<keyword evidence="2 3" id="KW-0501">Molybdenum cofactor biosynthesis</keyword>
<dbReference type="GeneID" id="64348741"/>
<dbReference type="PANTHER" id="PTHR30592:SF1">
    <property type="entry name" value="SULFUR CARRIER PROTEIN FDHD"/>
    <property type="match status" value="1"/>
</dbReference>
<reference evidence="5 6" key="1">
    <citation type="submission" date="2019-03" db="EMBL/GenBank/DDBJ databases">
        <title>Genome Sequencing and Assembly of Various Microbes Isolated from Partially Reclaimed Soil and Acid Mine Drainage (AMD) Site.</title>
        <authorList>
            <person name="Steinbock B."/>
            <person name="Bechtold R."/>
            <person name="Sevigny J.L."/>
            <person name="Thomas D."/>
            <person name="Cuthill L.R."/>
            <person name="Aveiro Johannsen E.J."/>
            <person name="Thomas K."/>
            <person name="Ghosh A."/>
        </authorList>
    </citation>
    <scope>NUCLEOTIDE SEQUENCE [LARGE SCALE GENOMIC DNA]</scope>
    <source>
        <strain evidence="5 6">S-A3</strain>
    </source>
</reference>
<evidence type="ECO:0000256" key="1">
    <source>
        <dbReference type="ARBA" id="ARBA00022490"/>
    </source>
</evidence>
<feature type="region of interest" description="Disordered" evidence="4">
    <location>
        <begin position="1"/>
        <end position="25"/>
    </location>
</feature>
<comment type="subcellular location">
    <subcellularLocation>
        <location evidence="3">Cytoplasm</location>
    </subcellularLocation>
</comment>
<dbReference type="InterPro" id="IPR016193">
    <property type="entry name" value="Cytidine_deaminase-like"/>
</dbReference>
<comment type="function">
    <text evidence="3">Required for formate dehydrogenase (FDH) activity. Acts as a sulfur carrier protein that transfers sulfur from IscS to the molybdenum cofactor prior to its insertion into FDH.</text>
</comment>
<evidence type="ECO:0000256" key="3">
    <source>
        <dbReference type="HAMAP-Rule" id="MF_00187"/>
    </source>
</evidence>
<dbReference type="Gene3D" id="3.40.140.10">
    <property type="entry name" value="Cytidine Deaminase, domain 2"/>
    <property type="match status" value="1"/>
</dbReference>
<name>A0A4R5Y6N1_KOCRO</name>